<feature type="transmembrane region" description="Helical" evidence="1">
    <location>
        <begin position="182"/>
        <end position="201"/>
    </location>
</feature>
<dbReference type="AlphaFoldDB" id="A0A381SMI5"/>
<accession>A0A381SMI5</accession>
<feature type="transmembrane region" description="Helical" evidence="1">
    <location>
        <begin position="247"/>
        <end position="266"/>
    </location>
</feature>
<feature type="non-terminal residue" evidence="3">
    <location>
        <position position="1"/>
    </location>
</feature>
<proteinExistence type="predicted"/>
<feature type="transmembrane region" description="Helical" evidence="1">
    <location>
        <begin position="123"/>
        <end position="139"/>
    </location>
</feature>
<feature type="transmembrane region" description="Helical" evidence="1">
    <location>
        <begin position="151"/>
        <end position="170"/>
    </location>
</feature>
<dbReference type="InterPro" id="IPR000620">
    <property type="entry name" value="EamA_dom"/>
</dbReference>
<feature type="domain" description="EamA" evidence="2">
    <location>
        <begin position="15"/>
        <end position="139"/>
    </location>
</feature>
<dbReference type="InterPro" id="IPR037185">
    <property type="entry name" value="EmrE-like"/>
</dbReference>
<feature type="transmembrane region" description="Helical" evidence="1">
    <location>
        <begin position="9"/>
        <end position="26"/>
    </location>
</feature>
<dbReference type="SUPFAM" id="SSF103481">
    <property type="entry name" value="Multidrug resistance efflux transporter EmrE"/>
    <property type="match status" value="1"/>
</dbReference>
<feature type="transmembrane region" description="Helical" evidence="1">
    <location>
        <begin position="98"/>
        <end position="116"/>
    </location>
</feature>
<organism evidence="3">
    <name type="scientific">marine metagenome</name>
    <dbReference type="NCBI Taxonomy" id="408172"/>
    <lineage>
        <taxon>unclassified sequences</taxon>
        <taxon>metagenomes</taxon>
        <taxon>ecological metagenomes</taxon>
    </lineage>
</organism>
<keyword evidence="1" id="KW-0472">Membrane</keyword>
<gene>
    <name evidence="3" type="ORF">METZ01_LOCUS58099</name>
</gene>
<evidence type="ECO:0000313" key="3">
    <source>
        <dbReference type="EMBL" id="SVA05245.1"/>
    </source>
</evidence>
<feature type="transmembrane region" description="Helical" evidence="1">
    <location>
        <begin position="71"/>
        <end position="92"/>
    </location>
</feature>
<dbReference type="GO" id="GO:0016020">
    <property type="term" value="C:membrane"/>
    <property type="evidence" value="ECO:0007669"/>
    <property type="project" value="InterPro"/>
</dbReference>
<sequence>VPNNRIENLAKVACTAAGAIWGLYWIPLRAVNAAGVDGSWATTLFYLVPLVLLLPIAVIRWRQIINGGWPLQWIAIPAALALVLYSNAFLYTDVIRAILLYYLTPIWSALLARAWLKEPITRSRVVAIGLGILGLFVILNADQGMPIPKNAGDWMGLISGLFWALAANVMRRESAQNTFDVLVTWFFWAVVFGLILALLPILDRPKIPEVGQIIGILPWFIPVVLFLIIPGFYAIAWGVPLLNPGTVGILFMTEISVGAIAAALLTDEPFGMREILGVGLITAAGLTEAFMVALSTSFFARRQSRN</sequence>
<feature type="transmembrane region" description="Helical" evidence="1">
    <location>
        <begin position="38"/>
        <end position="59"/>
    </location>
</feature>
<protein>
    <recommendedName>
        <fullName evidence="2">EamA domain-containing protein</fullName>
    </recommendedName>
</protein>
<reference evidence="3" key="1">
    <citation type="submission" date="2018-05" db="EMBL/GenBank/DDBJ databases">
        <authorList>
            <person name="Lanie J.A."/>
            <person name="Ng W.-L."/>
            <person name="Kazmierczak K.M."/>
            <person name="Andrzejewski T.M."/>
            <person name="Davidsen T.M."/>
            <person name="Wayne K.J."/>
            <person name="Tettelin H."/>
            <person name="Glass J.I."/>
            <person name="Rusch D."/>
            <person name="Podicherti R."/>
            <person name="Tsui H.-C.T."/>
            <person name="Winkler M.E."/>
        </authorList>
    </citation>
    <scope>NUCLEOTIDE SEQUENCE</scope>
</reference>
<name>A0A381SMI5_9ZZZZ</name>
<dbReference type="EMBL" id="UINC01003317">
    <property type="protein sequence ID" value="SVA05245.1"/>
    <property type="molecule type" value="Genomic_DNA"/>
</dbReference>
<keyword evidence="1" id="KW-0812">Transmembrane</keyword>
<feature type="transmembrane region" description="Helical" evidence="1">
    <location>
        <begin position="278"/>
        <end position="300"/>
    </location>
</feature>
<dbReference type="Pfam" id="PF00892">
    <property type="entry name" value="EamA"/>
    <property type="match status" value="2"/>
</dbReference>
<evidence type="ECO:0000259" key="2">
    <source>
        <dbReference type="Pfam" id="PF00892"/>
    </source>
</evidence>
<dbReference type="PANTHER" id="PTHR22911">
    <property type="entry name" value="ACYL-MALONYL CONDENSING ENZYME-RELATED"/>
    <property type="match status" value="1"/>
</dbReference>
<keyword evidence="1" id="KW-1133">Transmembrane helix</keyword>
<feature type="transmembrane region" description="Helical" evidence="1">
    <location>
        <begin position="213"/>
        <end position="235"/>
    </location>
</feature>
<evidence type="ECO:0000256" key="1">
    <source>
        <dbReference type="SAM" id="Phobius"/>
    </source>
</evidence>
<feature type="domain" description="EamA" evidence="2">
    <location>
        <begin position="151"/>
        <end position="284"/>
    </location>
</feature>